<evidence type="ECO:0000256" key="8">
    <source>
        <dbReference type="ARBA" id="ARBA00022741"/>
    </source>
</evidence>
<comment type="catalytic activity">
    <reaction evidence="1">
        <text>ATP + protein L-histidine = ADP + protein N-phospho-L-histidine.</text>
        <dbReference type="EC" id="2.7.13.3"/>
    </reaction>
</comment>
<dbReference type="OrthoDB" id="9786919at2"/>
<dbReference type="Gene3D" id="6.10.340.10">
    <property type="match status" value="1"/>
</dbReference>
<feature type="transmembrane region" description="Helical" evidence="14">
    <location>
        <begin position="156"/>
        <end position="180"/>
    </location>
</feature>
<keyword evidence="13 14" id="KW-0472">Membrane</keyword>
<keyword evidence="11 14" id="KW-1133">Transmembrane helix</keyword>
<organism evidence="17 18">
    <name type="scientific">Paenibacillus psychroresistens</name>
    <dbReference type="NCBI Taxonomy" id="1778678"/>
    <lineage>
        <taxon>Bacteria</taxon>
        <taxon>Bacillati</taxon>
        <taxon>Bacillota</taxon>
        <taxon>Bacilli</taxon>
        <taxon>Bacillales</taxon>
        <taxon>Paenibacillaceae</taxon>
        <taxon>Paenibacillus</taxon>
    </lineage>
</organism>
<evidence type="ECO:0000256" key="12">
    <source>
        <dbReference type="ARBA" id="ARBA00023012"/>
    </source>
</evidence>
<dbReference type="InterPro" id="IPR003660">
    <property type="entry name" value="HAMP_dom"/>
</dbReference>
<dbReference type="InterPro" id="IPR036890">
    <property type="entry name" value="HATPase_C_sf"/>
</dbReference>
<dbReference type="InterPro" id="IPR004358">
    <property type="entry name" value="Sig_transdc_His_kin-like_C"/>
</dbReference>
<comment type="subcellular location">
    <subcellularLocation>
        <location evidence="2">Cell membrane</location>
        <topology evidence="2">Multi-pass membrane protein</topology>
    </subcellularLocation>
</comment>
<dbReference type="SMART" id="SM00304">
    <property type="entry name" value="HAMP"/>
    <property type="match status" value="1"/>
</dbReference>
<feature type="domain" description="Histidine kinase" evidence="15">
    <location>
        <begin position="245"/>
        <end position="462"/>
    </location>
</feature>
<keyword evidence="9 17" id="KW-0418">Kinase</keyword>
<keyword evidence="18" id="KW-1185">Reference proteome</keyword>
<dbReference type="SUPFAM" id="SSF55874">
    <property type="entry name" value="ATPase domain of HSP90 chaperone/DNA topoisomerase II/histidine kinase"/>
    <property type="match status" value="1"/>
</dbReference>
<dbReference type="SMART" id="SM00387">
    <property type="entry name" value="HATPase_c"/>
    <property type="match status" value="1"/>
</dbReference>
<dbReference type="RefSeq" id="WP_155703053.1">
    <property type="nucleotide sequence ID" value="NZ_CP034235.1"/>
</dbReference>
<keyword evidence="8" id="KW-0547">Nucleotide-binding</keyword>
<evidence type="ECO:0000256" key="4">
    <source>
        <dbReference type="ARBA" id="ARBA00022475"/>
    </source>
</evidence>
<dbReference type="InterPro" id="IPR005467">
    <property type="entry name" value="His_kinase_dom"/>
</dbReference>
<evidence type="ECO:0000256" key="1">
    <source>
        <dbReference type="ARBA" id="ARBA00000085"/>
    </source>
</evidence>
<dbReference type="Proteomes" id="UP000426246">
    <property type="component" value="Chromosome"/>
</dbReference>
<dbReference type="Pfam" id="PF00512">
    <property type="entry name" value="HisKA"/>
    <property type="match status" value="1"/>
</dbReference>
<sequence>MSLKVRLLAITSLWLLLVLLIFNTIAYYVFIHSVEKNEVLHLIRRANLVLKNPDIHNPQLWSSPTLLTEYFISEDIIRIIDLEKSVKAQSGTDTRLIDIPAHFTTEQNTTLFRSQGIAMAFVQMPIYSLDPKTSNLQIASLEIGRNLTSYTDSQKALLTILLWTSFGILIVSVVGGSFFYSTSLFKPLHQLAIAMQGVQKDGDFRRLPQAGDPKNNELIQLVFIFNEMIARLEAHSLRQNQFVLDASHELRTPLTIIESYSDLLRRWGGDDPKLREEAIDTIHSEAIRLKGMTAALLDLVVRTPTDEKLDWIDFNLTKLIDSVAQSLQVAFSREIEVLYPQVLAPLDIYLTGSPEKIRQLFIILIDNAIKYSDIGIQIKLQDEPLAVSVSIVDCGVGIPEDELEAIFERFYRVDKARNRKTGGVGLGLPIAQNIVRLHGGTIVIHSTLGEGTIVTVQLYKNGY</sequence>
<evidence type="ECO:0000256" key="14">
    <source>
        <dbReference type="SAM" id="Phobius"/>
    </source>
</evidence>
<evidence type="ECO:0000256" key="9">
    <source>
        <dbReference type="ARBA" id="ARBA00022777"/>
    </source>
</evidence>
<proteinExistence type="predicted"/>
<dbReference type="KEGG" id="ppsc:EHS13_25240"/>
<evidence type="ECO:0000259" key="16">
    <source>
        <dbReference type="PROSITE" id="PS50885"/>
    </source>
</evidence>
<dbReference type="GO" id="GO:0000155">
    <property type="term" value="F:phosphorelay sensor kinase activity"/>
    <property type="evidence" value="ECO:0007669"/>
    <property type="project" value="InterPro"/>
</dbReference>
<evidence type="ECO:0000259" key="15">
    <source>
        <dbReference type="PROSITE" id="PS50109"/>
    </source>
</evidence>
<name>A0A6B8RPL7_9BACL</name>
<evidence type="ECO:0000256" key="10">
    <source>
        <dbReference type="ARBA" id="ARBA00022840"/>
    </source>
</evidence>
<evidence type="ECO:0000256" key="7">
    <source>
        <dbReference type="ARBA" id="ARBA00022692"/>
    </source>
</evidence>
<dbReference type="CDD" id="cd00082">
    <property type="entry name" value="HisKA"/>
    <property type="match status" value="1"/>
</dbReference>
<feature type="domain" description="HAMP" evidence="16">
    <location>
        <begin position="182"/>
        <end position="237"/>
    </location>
</feature>
<dbReference type="InterPro" id="IPR003594">
    <property type="entry name" value="HATPase_dom"/>
</dbReference>
<dbReference type="FunFam" id="3.30.565.10:FF:000006">
    <property type="entry name" value="Sensor histidine kinase WalK"/>
    <property type="match status" value="1"/>
</dbReference>
<keyword evidence="5" id="KW-0597">Phosphoprotein</keyword>
<keyword evidence="4" id="KW-1003">Cell membrane</keyword>
<evidence type="ECO:0000256" key="13">
    <source>
        <dbReference type="ARBA" id="ARBA00023136"/>
    </source>
</evidence>
<reference evidence="18" key="1">
    <citation type="submission" date="2018-11" db="EMBL/GenBank/DDBJ databases">
        <title>Complete genome sequence of Paenibacillus sp. ML311-T8.</title>
        <authorList>
            <person name="Nam Y.-D."/>
            <person name="Kang J."/>
            <person name="Chung W.-H."/>
            <person name="Park Y.S."/>
        </authorList>
    </citation>
    <scope>NUCLEOTIDE SEQUENCE [LARGE SCALE GENOMIC DNA]</scope>
    <source>
        <strain evidence="18">ML311-T8</strain>
    </source>
</reference>
<dbReference type="GO" id="GO:0005524">
    <property type="term" value="F:ATP binding"/>
    <property type="evidence" value="ECO:0007669"/>
    <property type="project" value="UniProtKB-KW"/>
</dbReference>
<accession>A0A6B8RPL7</accession>
<dbReference type="PANTHER" id="PTHR45528">
    <property type="entry name" value="SENSOR HISTIDINE KINASE CPXA"/>
    <property type="match status" value="1"/>
</dbReference>
<gene>
    <name evidence="17" type="ORF">EHS13_25240</name>
</gene>
<dbReference type="PANTHER" id="PTHR45528:SF1">
    <property type="entry name" value="SENSOR HISTIDINE KINASE CPXA"/>
    <property type="match status" value="1"/>
</dbReference>
<dbReference type="InterPro" id="IPR050398">
    <property type="entry name" value="HssS/ArlS-like"/>
</dbReference>
<dbReference type="PROSITE" id="PS50885">
    <property type="entry name" value="HAMP"/>
    <property type="match status" value="1"/>
</dbReference>
<dbReference type="InterPro" id="IPR036097">
    <property type="entry name" value="HisK_dim/P_sf"/>
</dbReference>
<dbReference type="Gene3D" id="3.30.565.10">
    <property type="entry name" value="Histidine kinase-like ATPase, C-terminal domain"/>
    <property type="match status" value="1"/>
</dbReference>
<protein>
    <recommendedName>
        <fullName evidence="3">histidine kinase</fullName>
        <ecNumber evidence="3">2.7.13.3</ecNumber>
    </recommendedName>
</protein>
<keyword evidence="12" id="KW-0902">Two-component regulatory system</keyword>
<keyword evidence="6" id="KW-0808">Transferase</keyword>
<keyword evidence="10" id="KW-0067">ATP-binding</keyword>
<dbReference type="CDD" id="cd00075">
    <property type="entry name" value="HATPase"/>
    <property type="match status" value="1"/>
</dbReference>
<dbReference type="PRINTS" id="PR00344">
    <property type="entry name" value="BCTRLSENSOR"/>
</dbReference>
<evidence type="ECO:0000256" key="6">
    <source>
        <dbReference type="ARBA" id="ARBA00022679"/>
    </source>
</evidence>
<evidence type="ECO:0000256" key="11">
    <source>
        <dbReference type="ARBA" id="ARBA00022989"/>
    </source>
</evidence>
<evidence type="ECO:0000313" key="17">
    <source>
        <dbReference type="EMBL" id="QGQ97959.1"/>
    </source>
</evidence>
<dbReference type="PROSITE" id="PS50109">
    <property type="entry name" value="HIS_KIN"/>
    <property type="match status" value="1"/>
</dbReference>
<dbReference type="SMART" id="SM00388">
    <property type="entry name" value="HisKA"/>
    <property type="match status" value="1"/>
</dbReference>
<evidence type="ECO:0000256" key="2">
    <source>
        <dbReference type="ARBA" id="ARBA00004651"/>
    </source>
</evidence>
<dbReference type="SUPFAM" id="SSF47384">
    <property type="entry name" value="Homodimeric domain of signal transducing histidine kinase"/>
    <property type="match status" value="1"/>
</dbReference>
<evidence type="ECO:0000256" key="3">
    <source>
        <dbReference type="ARBA" id="ARBA00012438"/>
    </source>
</evidence>
<evidence type="ECO:0000313" key="18">
    <source>
        <dbReference type="Proteomes" id="UP000426246"/>
    </source>
</evidence>
<dbReference type="Gene3D" id="1.10.287.130">
    <property type="match status" value="1"/>
</dbReference>
<dbReference type="Pfam" id="PF02518">
    <property type="entry name" value="HATPase_c"/>
    <property type="match status" value="1"/>
</dbReference>
<keyword evidence="7 14" id="KW-0812">Transmembrane</keyword>
<dbReference type="InterPro" id="IPR003661">
    <property type="entry name" value="HisK_dim/P_dom"/>
</dbReference>
<dbReference type="EC" id="2.7.13.3" evidence="3"/>
<dbReference type="AlphaFoldDB" id="A0A6B8RPL7"/>
<dbReference type="EMBL" id="CP034235">
    <property type="protein sequence ID" value="QGQ97959.1"/>
    <property type="molecule type" value="Genomic_DNA"/>
</dbReference>
<dbReference type="GO" id="GO:0005886">
    <property type="term" value="C:plasma membrane"/>
    <property type="evidence" value="ECO:0007669"/>
    <property type="project" value="UniProtKB-SubCell"/>
</dbReference>
<evidence type="ECO:0000256" key="5">
    <source>
        <dbReference type="ARBA" id="ARBA00022553"/>
    </source>
</evidence>